<dbReference type="EMBL" id="LZSO01000034">
    <property type="protein sequence ID" value="OBB26308.1"/>
    <property type="molecule type" value="Genomic_DNA"/>
</dbReference>
<organism evidence="1 2">
    <name type="scientific">Mycolicibacterium peregrinum</name>
    <name type="common">Mycobacterium peregrinum</name>
    <dbReference type="NCBI Taxonomy" id="43304"/>
    <lineage>
        <taxon>Bacteria</taxon>
        <taxon>Bacillati</taxon>
        <taxon>Actinomycetota</taxon>
        <taxon>Actinomycetes</taxon>
        <taxon>Mycobacteriales</taxon>
        <taxon>Mycobacteriaceae</taxon>
        <taxon>Mycolicibacterium</taxon>
    </lineage>
</organism>
<sequence>MFVSEKTWEVAGIELSVYGVLHRDGSITDSEVLMYNARTAVVARHIQPLTTAETRQLGSALREAANVAEALGAAHV</sequence>
<evidence type="ECO:0000313" key="1">
    <source>
        <dbReference type="EMBL" id="OBB26308.1"/>
    </source>
</evidence>
<accession>A0A1A0QWL8</accession>
<dbReference type="AlphaFoldDB" id="A0A1A0QWL8"/>
<proteinExistence type="predicted"/>
<reference evidence="2" key="1">
    <citation type="submission" date="2016-06" db="EMBL/GenBank/DDBJ databases">
        <authorList>
            <person name="Sutton G."/>
            <person name="Brinkac L."/>
            <person name="Sanka R."/>
            <person name="Adams M."/>
            <person name="Lau E."/>
            <person name="Mehaffy C."/>
            <person name="Tameris M."/>
            <person name="Hatherill M."/>
            <person name="Hanekom W."/>
            <person name="Mahomed H."/>
            <person name="Mcshane H."/>
        </authorList>
    </citation>
    <scope>NUCLEOTIDE SEQUENCE [LARGE SCALE GENOMIC DNA]</scope>
    <source>
        <strain evidence="2">852002-51209_SCH5440388</strain>
    </source>
</reference>
<protein>
    <submittedName>
        <fullName evidence="1">Uncharacterized protein</fullName>
    </submittedName>
</protein>
<name>A0A1A0QWL8_MYCPR</name>
<dbReference type="Proteomes" id="UP000093902">
    <property type="component" value="Unassembled WGS sequence"/>
</dbReference>
<evidence type="ECO:0000313" key="2">
    <source>
        <dbReference type="Proteomes" id="UP000093902"/>
    </source>
</evidence>
<comment type="caution">
    <text evidence="1">The sequence shown here is derived from an EMBL/GenBank/DDBJ whole genome shotgun (WGS) entry which is preliminary data.</text>
</comment>
<gene>
    <name evidence="1" type="ORF">A5792_04245</name>
</gene>